<sequence length="152" mass="16907">MAKRKKKNESIEEIFGIVLVILILGIYYLTKSWTIAGVFGGIYFVSVLIILAIVANKRKERLRASGITEIDKMSGLQFEKFLVLLFQDLGYSVKTTPTTGDFGADLVLNKVNRTIVVQAKRYSKSVGIKAIQEVLSAVVYCKIEVQTSAKNL</sequence>
<dbReference type="GO" id="GO:0015666">
    <property type="term" value="F:restriction endodeoxyribonuclease activity"/>
    <property type="evidence" value="ECO:0007669"/>
    <property type="project" value="TreeGrafter"/>
</dbReference>
<gene>
    <name evidence="3" type="ORF">CD33_16715</name>
</gene>
<dbReference type="GO" id="GO:0009307">
    <property type="term" value="P:DNA restriction-modification system"/>
    <property type="evidence" value="ECO:0007669"/>
    <property type="project" value="InterPro"/>
</dbReference>
<feature type="transmembrane region" description="Helical" evidence="1">
    <location>
        <begin position="12"/>
        <end position="29"/>
    </location>
</feature>
<evidence type="ECO:0000256" key="1">
    <source>
        <dbReference type="SAM" id="Phobius"/>
    </source>
</evidence>
<feature type="transmembrane region" description="Helical" evidence="1">
    <location>
        <begin position="35"/>
        <end position="55"/>
    </location>
</feature>
<dbReference type="Gene3D" id="3.40.1350.10">
    <property type="match status" value="1"/>
</dbReference>
<dbReference type="SUPFAM" id="SSF52980">
    <property type="entry name" value="Restriction endonuclease-like"/>
    <property type="match status" value="1"/>
</dbReference>
<dbReference type="PANTHER" id="PTHR30015">
    <property type="entry name" value="MRR RESTRICTION SYSTEM PROTEIN"/>
    <property type="match status" value="1"/>
</dbReference>
<name>A0A0A3HQP9_9BACL</name>
<feature type="non-terminal residue" evidence="3">
    <location>
        <position position="152"/>
    </location>
</feature>
<evidence type="ECO:0000259" key="2">
    <source>
        <dbReference type="Pfam" id="PF04471"/>
    </source>
</evidence>
<protein>
    <recommendedName>
        <fullName evidence="2">Restriction endonuclease type IV Mrr domain-containing protein</fullName>
    </recommendedName>
</protein>
<reference evidence="3 4" key="1">
    <citation type="submission" date="2014-02" db="EMBL/GenBank/DDBJ databases">
        <title>Draft genome sequence of Lysinibacillus sinduriensis JCM 15800.</title>
        <authorList>
            <person name="Zhang F."/>
            <person name="Wang G."/>
            <person name="Zhang L."/>
        </authorList>
    </citation>
    <scope>NUCLEOTIDE SEQUENCE [LARGE SCALE GENOMIC DNA]</scope>
    <source>
        <strain evidence="3 4">JCM 15800</strain>
    </source>
</reference>
<dbReference type="EMBL" id="JPVO01000054">
    <property type="protein sequence ID" value="KGR74719.1"/>
    <property type="molecule type" value="Genomic_DNA"/>
</dbReference>
<comment type="caution">
    <text evidence="3">The sequence shown here is derived from an EMBL/GenBank/DDBJ whole genome shotgun (WGS) entry which is preliminary data.</text>
</comment>
<keyword evidence="4" id="KW-1185">Reference proteome</keyword>
<dbReference type="Proteomes" id="UP000030408">
    <property type="component" value="Unassembled WGS sequence"/>
</dbReference>
<proteinExistence type="predicted"/>
<dbReference type="InterPro" id="IPR011335">
    <property type="entry name" value="Restrct_endonuc-II-like"/>
</dbReference>
<keyword evidence="1" id="KW-0472">Membrane</keyword>
<evidence type="ECO:0000313" key="3">
    <source>
        <dbReference type="EMBL" id="KGR74719.1"/>
    </source>
</evidence>
<dbReference type="InterPro" id="IPR011856">
    <property type="entry name" value="tRNA_endonuc-like_dom_sf"/>
</dbReference>
<dbReference type="Pfam" id="PF04471">
    <property type="entry name" value="Mrr_cat"/>
    <property type="match status" value="1"/>
</dbReference>
<dbReference type="STRING" id="1384057.CD33_16715"/>
<dbReference type="InterPro" id="IPR007560">
    <property type="entry name" value="Restrct_endonuc_IV_Mrr"/>
</dbReference>
<dbReference type="eggNOG" id="COG1787">
    <property type="taxonomic scope" value="Bacteria"/>
</dbReference>
<dbReference type="AlphaFoldDB" id="A0A0A3HQP9"/>
<dbReference type="PANTHER" id="PTHR30015:SF6">
    <property type="entry name" value="SLL1429 PROTEIN"/>
    <property type="match status" value="1"/>
</dbReference>
<dbReference type="GO" id="GO:0003677">
    <property type="term" value="F:DNA binding"/>
    <property type="evidence" value="ECO:0007669"/>
    <property type="project" value="InterPro"/>
</dbReference>
<keyword evidence="1" id="KW-1133">Transmembrane helix</keyword>
<feature type="domain" description="Restriction endonuclease type IV Mrr" evidence="2">
    <location>
        <begin position="70"/>
        <end position="140"/>
    </location>
</feature>
<accession>A0A0A3HQP9</accession>
<keyword evidence="1" id="KW-0812">Transmembrane</keyword>
<dbReference type="InterPro" id="IPR052906">
    <property type="entry name" value="Type_IV_Methyl-Rstrct_Enzyme"/>
</dbReference>
<evidence type="ECO:0000313" key="4">
    <source>
        <dbReference type="Proteomes" id="UP000030408"/>
    </source>
</evidence>
<organism evidence="3 4">
    <name type="scientific">Ureibacillus sinduriensis BLB-1 = JCM 15800</name>
    <dbReference type="NCBI Taxonomy" id="1384057"/>
    <lineage>
        <taxon>Bacteria</taxon>
        <taxon>Bacillati</taxon>
        <taxon>Bacillota</taxon>
        <taxon>Bacilli</taxon>
        <taxon>Bacillales</taxon>
        <taxon>Caryophanaceae</taxon>
        <taxon>Ureibacillus</taxon>
    </lineage>
</organism>
<dbReference type="RefSeq" id="WP_140422946.1">
    <property type="nucleotide sequence ID" value="NZ_AVCY01000002.1"/>
</dbReference>